<evidence type="ECO:0000256" key="9">
    <source>
        <dbReference type="ARBA" id="ARBA00023136"/>
    </source>
</evidence>
<keyword evidence="6" id="KW-1000">Mitochondrion outer membrane</keyword>
<reference evidence="13 14" key="1">
    <citation type="submission" date="2020-04" db="EMBL/GenBank/DDBJ databases">
        <authorList>
            <person name="Laetsch R D."/>
            <person name="Stevens L."/>
            <person name="Kumar S."/>
            <person name="Blaxter L. M."/>
        </authorList>
    </citation>
    <scope>NUCLEOTIDE SEQUENCE [LARGE SCALE GENOMIC DNA]</scope>
</reference>
<dbReference type="PANTHER" id="PTHR21252:SF2">
    <property type="entry name" value="MITOCHONDRIAL OUTER MEMBRANE PROTEIN SLC25A46"/>
    <property type="match status" value="1"/>
</dbReference>
<feature type="compositionally biased region" description="Polar residues" evidence="12">
    <location>
        <begin position="1"/>
        <end position="26"/>
    </location>
</feature>
<evidence type="ECO:0000256" key="2">
    <source>
        <dbReference type="ARBA" id="ARBA00006375"/>
    </source>
</evidence>
<organism evidence="13 14">
    <name type="scientific">Caenorhabditis bovis</name>
    <dbReference type="NCBI Taxonomy" id="2654633"/>
    <lineage>
        <taxon>Eukaryota</taxon>
        <taxon>Metazoa</taxon>
        <taxon>Ecdysozoa</taxon>
        <taxon>Nematoda</taxon>
        <taxon>Chromadorea</taxon>
        <taxon>Rhabditida</taxon>
        <taxon>Rhabditina</taxon>
        <taxon>Rhabditomorpha</taxon>
        <taxon>Rhabditoidea</taxon>
        <taxon>Rhabditidae</taxon>
        <taxon>Peloderinae</taxon>
        <taxon>Caenorhabditis</taxon>
    </lineage>
</organism>
<evidence type="ECO:0000256" key="11">
    <source>
        <dbReference type="RuleBase" id="RU000488"/>
    </source>
</evidence>
<dbReference type="PROSITE" id="PS50920">
    <property type="entry name" value="SOLCAR"/>
    <property type="match status" value="1"/>
</dbReference>
<evidence type="ECO:0008006" key="15">
    <source>
        <dbReference type="Google" id="ProtNLM"/>
    </source>
</evidence>
<dbReference type="InterPro" id="IPR018108">
    <property type="entry name" value="MCP_transmembrane"/>
</dbReference>
<protein>
    <recommendedName>
        <fullName evidence="15">Solute carrier family 25 member 46</fullName>
    </recommendedName>
</protein>
<evidence type="ECO:0000256" key="12">
    <source>
        <dbReference type="SAM" id="MobiDB-lite"/>
    </source>
</evidence>
<keyword evidence="5" id="KW-0677">Repeat</keyword>
<dbReference type="Proteomes" id="UP000494206">
    <property type="component" value="Unassembled WGS sequence"/>
</dbReference>
<dbReference type="SUPFAM" id="SSF103506">
    <property type="entry name" value="Mitochondrial carrier"/>
    <property type="match status" value="1"/>
</dbReference>
<dbReference type="AlphaFoldDB" id="A0A8S1F433"/>
<keyword evidence="8" id="KW-0496">Mitochondrion</keyword>
<dbReference type="OrthoDB" id="2403262at2759"/>
<proteinExistence type="inferred from homology"/>
<keyword evidence="9 10" id="KW-0472">Membrane</keyword>
<dbReference type="PANTHER" id="PTHR21252">
    <property type="entry name" value="TB1 PROTEIN-RELATED"/>
    <property type="match status" value="1"/>
</dbReference>
<evidence type="ECO:0000256" key="5">
    <source>
        <dbReference type="ARBA" id="ARBA00022737"/>
    </source>
</evidence>
<comment type="similarity">
    <text evidence="2 11">Belongs to the mitochondrial carrier (TC 2.A.29) family.</text>
</comment>
<feature type="repeat" description="Solcar" evidence="10">
    <location>
        <begin position="273"/>
        <end position="375"/>
    </location>
</feature>
<dbReference type="Pfam" id="PF00153">
    <property type="entry name" value="Mito_carr"/>
    <property type="match status" value="1"/>
</dbReference>
<dbReference type="InterPro" id="IPR039158">
    <property type="entry name" value="SLC25A46"/>
</dbReference>
<dbReference type="InterPro" id="IPR023395">
    <property type="entry name" value="MCP_dom_sf"/>
</dbReference>
<feature type="compositionally biased region" description="Polar residues" evidence="12">
    <location>
        <begin position="441"/>
        <end position="461"/>
    </location>
</feature>
<evidence type="ECO:0000256" key="7">
    <source>
        <dbReference type="ARBA" id="ARBA00022989"/>
    </source>
</evidence>
<feature type="region of interest" description="Disordered" evidence="12">
    <location>
        <begin position="1"/>
        <end position="37"/>
    </location>
</feature>
<dbReference type="GO" id="GO:0005741">
    <property type="term" value="C:mitochondrial outer membrane"/>
    <property type="evidence" value="ECO:0007669"/>
    <property type="project" value="UniProtKB-SubCell"/>
</dbReference>
<keyword evidence="7" id="KW-1133">Transmembrane helix</keyword>
<comment type="caution">
    <text evidence="13">The sequence shown here is derived from an EMBL/GenBank/DDBJ whole genome shotgun (WGS) entry which is preliminary data.</text>
</comment>
<feature type="region of interest" description="Disordered" evidence="12">
    <location>
        <begin position="438"/>
        <end position="480"/>
    </location>
</feature>
<keyword evidence="14" id="KW-1185">Reference proteome</keyword>
<sequence length="494" mass="54605">MPTQFIRNRSAFPQSSGDDFNYNQPFHQPDEEPRLQPMSSAASAYSDCLSPPLISGKPANDPLAGALLGLSDVITKSLISHPCAVLRRQCQVHQFANSLHLTPVTLVPVMCNAVAKEGIQTFWKGAIGSSVLWGLANVTEIVLGDLLGLPRTFVINGSSEKYYKHIILKATTFLVMTPFYVSSFIETVRSESGIGADDSRVLDVLVRGVDRMRYFFSSGRDPSKKFSILHLALPTTTFQLSHYMIQSALYNQFHKMARRYVAKKPASERTAYHNFVPQLFAQISSLVVTDAILYPMETVLHRMYIQGTRTLIDNMDTGLSAVSITVKYTGFFDCFKQILENEGFWALYAGVGAVFLEYLLHSGLQQLVRACFDRGSELLRKAAEGHPLAQAPQLTPPISTKSSFNGPMSGPFVPSLSPIATPRKISTTPPRDPTEFPTFGETVSQINSPFQTPPYGTSNRPNIFGSPPNRTRAYDPSMNEPLMLNIKSENPFSG</sequence>
<accession>A0A8S1F433</accession>
<evidence type="ECO:0000256" key="6">
    <source>
        <dbReference type="ARBA" id="ARBA00022787"/>
    </source>
</evidence>
<evidence type="ECO:0000256" key="8">
    <source>
        <dbReference type="ARBA" id="ARBA00023128"/>
    </source>
</evidence>
<dbReference type="EMBL" id="CADEPM010000007">
    <property type="protein sequence ID" value="CAB3408680.1"/>
    <property type="molecule type" value="Genomic_DNA"/>
</dbReference>
<evidence type="ECO:0000313" key="14">
    <source>
        <dbReference type="Proteomes" id="UP000494206"/>
    </source>
</evidence>
<evidence type="ECO:0000256" key="1">
    <source>
        <dbReference type="ARBA" id="ARBA00004374"/>
    </source>
</evidence>
<dbReference type="GO" id="GO:0090149">
    <property type="term" value="P:mitochondrial membrane fission"/>
    <property type="evidence" value="ECO:0007669"/>
    <property type="project" value="InterPro"/>
</dbReference>
<evidence type="ECO:0000256" key="4">
    <source>
        <dbReference type="ARBA" id="ARBA00022692"/>
    </source>
</evidence>
<evidence type="ECO:0000256" key="3">
    <source>
        <dbReference type="ARBA" id="ARBA00022448"/>
    </source>
</evidence>
<evidence type="ECO:0000256" key="10">
    <source>
        <dbReference type="PROSITE-ProRule" id="PRU00282"/>
    </source>
</evidence>
<keyword evidence="3 11" id="KW-0813">Transport</keyword>
<dbReference type="Gene3D" id="1.50.40.10">
    <property type="entry name" value="Mitochondrial carrier domain"/>
    <property type="match status" value="1"/>
</dbReference>
<name>A0A8S1F433_9PELO</name>
<evidence type="ECO:0000313" key="13">
    <source>
        <dbReference type="EMBL" id="CAB3408680.1"/>
    </source>
</evidence>
<comment type="subcellular location">
    <subcellularLocation>
        <location evidence="1">Mitochondrion outer membrane</location>
        <topology evidence="1">Multi-pass membrane protein</topology>
    </subcellularLocation>
</comment>
<keyword evidence="4 10" id="KW-0812">Transmembrane</keyword>
<gene>
    <name evidence="13" type="ORF">CBOVIS_LOCUS10429</name>
</gene>